<dbReference type="AlphaFoldDB" id="A0AAV6J1A9"/>
<reference evidence="1" key="1">
    <citation type="submission" date="2020-08" db="EMBL/GenBank/DDBJ databases">
        <title>Plant Genome Project.</title>
        <authorList>
            <person name="Zhang R.-G."/>
        </authorList>
    </citation>
    <scope>NUCLEOTIDE SEQUENCE</scope>
    <source>
        <strain evidence="1">WSP0</strain>
        <tissue evidence="1">Leaf</tissue>
    </source>
</reference>
<comment type="caution">
    <text evidence="1">The sequence shown here is derived from an EMBL/GenBank/DDBJ whole genome shotgun (WGS) entry which is preliminary data.</text>
</comment>
<accession>A0AAV6J1A9</accession>
<protein>
    <submittedName>
        <fullName evidence="1">Uncharacterized protein</fullName>
    </submittedName>
</protein>
<keyword evidence="2" id="KW-1185">Reference proteome</keyword>
<sequence length="71" mass="8427">MRCWAPEMMTGSRRSLLSEMELLLKSSEPKRRHVGQLILFFRAKKLGLTGFTTDVLKFRRFLKPQWMILTI</sequence>
<gene>
    <name evidence="1" type="ORF">RHGRI_027524</name>
</gene>
<evidence type="ECO:0000313" key="1">
    <source>
        <dbReference type="EMBL" id="KAG5533364.1"/>
    </source>
</evidence>
<name>A0AAV6J1A9_9ERIC</name>
<dbReference type="EMBL" id="JACTNZ010000009">
    <property type="protein sequence ID" value="KAG5533364.1"/>
    <property type="molecule type" value="Genomic_DNA"/>
</dbReference>
<organism evidence="1 2">
    <name type="scientific">Rhododendron griersonianum</name>
    <dbReference type="NCBI Taxonomy" id="479676"/>
    <lineage>
        <taxon>Eukaryota</taxon>
        <taxon>Viridiplantae</taxon>
        <taxon>Streptophyta</taxon>
        <taxon>Embryophyta</taxon>
        <taxon>Tracheophyta</taxon>
        <taxon>Spermatophyta</taxon>
        <taxon>Magnoliopsida</taxon>
        <taxon>eudicotyledons</taxon>
        <taxon>Gunneridae</taxon>
        <taxon>Pentapetalae</taxon>
        <taxon>asterids</taxon>
        <taxon>Ericales</taxon>
        <taxon>Ericaceae</taxon>
        <taxon>Ericoideae</taxon>
        <taxon>Rhodoreae</taxon>
        <taxon>Rhododendron</taxon>
    </lineage>
</organism>
<proteinExistence type="predicted"/>
<dbReference type="Proteomes" id="UP000823749">
    <property type="component" value="Chromosome 9"/>
</dbReference>
<evidence type="ECO:0000313" key="2">
    <source>
        <dbReference type="Proteomes" id="UP000823749"/>
    </source>
</evidence>